<sequence length="99" mass="11858">MEFYAFRIMIRTESSNHILLYRQLFHQYKIDMCAKIESGRLLYIKLNQQKLRLEEYIHLRDAITNDGNVTDIARIRAGRNKSGAWCKVHLRDLENNFVK</sequence>
<dbReference type="Pfam" id="PF14214">
    <property type="entry name" value="Helitron_like_N"/>
    <property type="match status" value="1"/>
</dbReference>
<gene>
    <name evidence="2" type="ORF">AVEN_52650_1</name>
</gene>
<comment type="caution">
    <text evidence="2">The sequence shown here is derived from an EMBL/GenBank/DDBJ whole genome shotgun (WGS) entry which is preliminary data.</text>
</comment>
<dbReference type="PANTHER" id="PTHR45786:SF74">
    <property type="entry name" value="ATP-DEPENDENT DNA HELICASE"/>
    <property type="match status" value="1"/>
</dbReference>
<keyword evidence="3" id="KW-1185">Reference proteome</keyword>
<evidence type="ECO:0000259" key="1">
    <source>
        <dbReference type="Pfam" id="PF14214"/>
    </source>
</evidence>
<reference evidence="2 3" key="1">
    <citation type="journal article" date="2019" name="Sci. Rep.">
        <title>Orb-weaving spider Araneus ventricosus genome elucidates the spidroin gene catalogue.</title>
        <authorList>
            <person name="Kono N."/>
            <person name="Nakamura H."/>
            <person name="Ohtoshi R."/>
            <person name="Moran D.A.P."/>
            <person name="Shinohara A."/>
            <person name="Yoshida Y."/>
            <person name="Fujiwara M."/>
            <person name="Mori M."/>
            <person name="Tomita M."/>
            <person name="Arakawa K."/>
        </authorList>
    </citation>
    <scope>NUCLEOTIDE SEQUENCE [LARGE SCALE GENOMIC DNA]</scope>
</reference>
<protein>
    <recommendedName>
        <fullName evidence="1">Helitron helicase-like domain-containing protein</fullName>
    </recommendedName>
</protein>
<name>A0A4Y2N3B5_ARAVE</name>
<dbReference type="InterPro" id="IPR025476">
    <property type="entry name" value="Helitron_helicase-like"/>
</dbReference>
<evidence type="ECO:0000313" key="2">
    <source>
        <dbReference type="EMBL" id="GBN33875.1"/>
    </source>
</evidence>
<dbReference type="OrthoDB" id="1728974at2759"/>
<dbReference type="EMBL" id="BGPR01008444">
    <property type="protein sequence ID" value="GBN33875.1"/>
    <property type="molecule type" value="Genomic_DNA"/>
</dbReference>
<dbReference type="Proteomes" id="UP000499080">
    <property type="component" value="Unassembled WGS sequence"/>
</dbReference>
<dbReference type="AlphaFoldDB" id="A0A4Y2N3B5"/>
<dbReference type="PANTHER" id="PTHR45786">
    <property type="entry name" value="DNA BINDING PROTEIN-LIKE"/>
    <property type="match status" value="1"/>
</dbReference>
<evidence type="ECO:0000313" key="3">
    <source>
        <dbReference type="Proteomes" id="UP000499080"/>
    </source>
</evidence>
<organism evidence="2 3">
    <name type="scientific">Araneus ventricosus</name>
    <name type="common">Orbweaver spider</name>
    <name type="synonym">Epeira ventricosa</name>
    <dbReference type="NCBI Taxonomy" id="182803"/>
    <lineage>
        <taxon>Eukaryota</taxon>
        <taxon>Metazoa</taxon>
        <taxon>Ecdysozoa</taxon>
        <taxon>Arthropoda</taxon>
        <taxon>Chelicerata</taxon>
        <taxon>Arachnida</taxon>
        <taxon>Araneae</taxon>
        <taxon>Araneomorphae</taxon>
        <taxon>Entelegynae</taxon>
        <taxon>Araneoidea</taxon>
        <taxon>Araneidae</taxon>
        <taxon>Araneus</taxon>
    </lineage>
</organism>
<proteinExistence type="predicted"/>
<accession>A0A4Y2N3B5</accession>
<feature type="domain" description="Helitron helicase-like" evidence="1">
    <location>
        <begin position="3"/>
        <end position="68"/>
    </location>
</feature>